<dbReference type="HAMAP" id="MF_02078">
    <property type="entry name" value="MurJ_MviN"/>
    <property type="match status" value="1"/>
</dbReference>
<dbReference type="AlphaFoldDB" id="B1I6B0"/>
<dbReference type="GO" id="GO:0015648">
    <property type="term" value="F:lipid-linked peptidoglycan transporter activity"/>
    <property type="evidence" value="ECO:0007669"/>
    <property type="project" value="UniProtKB-UniRule"/>
</dbReference>
<dbReference type="EMBL" id="CP000860">
    <property type="protein sequence ID" value="ACA60577.1"/>
    <property type="molecule type" value="Genomic_DNA"/>
</dbReference>
<reference evidence="10 11" key="2">
    <citation type="journal article" date="2008" name="Science">
        <title>Environmental genomics reveals a single-species ecosystem deep within Earth.</title>
        <authorList>
            <person name="Chivian D."/>
            <person name="Brodie E.L."/>
            <person name="Alm E.J."/>
            <person name="Culley D.E."/>
            <person name="Dehal P.S."/>
            <person name="Desantis T.Z."/>
            <person name="Gihring T.M."/>
            <person name="Lapidus A."/>
            <person name="Lin L.H."/>
            <person name="Lowry S.R."/>
            <person name="Moser D.P."/>
            <person name="Richardson P.M."/>
            <person name="Southam G."/>
            <person name="Wanger G."/>
            <person name="Pratt L.M."/>
            <person name="Andersen G.L."/>
            <person name="Hazen T.C."/>
            <person name="Brockman F.J."/>
            <person name="Arkin A.P."/>
            <person name="Onstott T.C."/>
        </authorList>
    </citation>
    <scope>NUCLEOTIDE SEQUENCE [LARGE SCALE GENOMIC DNA]</scope>
    <source>
        <strain evidence="10 11">MP104C</strain>
    </source>
</reference>
<comment type="subcellular location">
    <subcellularLocation>
        <location evidence="1 8">Cell membrane</location>
        <topology evidence="1 8">Multi-pass membrane protein</topology>
    </subcellularLocation>
</comment>
<sequence>MAWRLFFQATLLIAVLNLLSRVLGLGREIAIAHQFGATLATDAYLVALTIPSLLFMVFAQALATVVVPVFTEYKTRGETREAWQISLNVANLLVVVLAAVAALGILAAPVLVRLMAPGFEPAATELAVDLTRILFPLLVFSGLATLFSGFLNANNIFGIPAFSGAVNNLVIIVGALTLGSLYGIHGLAYGTVLGMVAAGLVQVPSLYRAGFRFRPGFDWRHPGVRKVFNLMLPITVGIAISQLYVLIDRVLASFLAEGSIAALNFGNRLIQLPIGLFVLALSTAVFPTLTTWAAEGKRSEVLETLARALRIVVLTTVPAGVGLIVLRQPVVQLLFERGAFDERATAMTAVALLFYSVGLVGLAANILLTRGFYAFQDTRTPVKLLAVNVTVNLVLSLALMGPLQHGGLALASSLAALVNTVLLVRYLERLLPGLWQPAAWLRFGGGVLVASGLMALAVHTADTALAGLVPPGSAGLALRVTGAVTVGVTVYTVSALLLRLEEIGILLRAFGWLGGQLLNNITRHGR</sequence>
<protein>
    <recommendedName>
        <fullName evidence="8">Probable lipid II flippase MurJ</fullName>
    </recommendedName>
</protein>
<dbReference type="CDD" id="cd13123">
    <property type="entry name" value="MATE_MurJ_like"/>
    <property type="match status" value="1"/>
</dbReference>
<feature type="transmembrane region" description="Helical" evidence="8">
    <location>
        <begin position="406"/>
        <end position="427"/>
    </location>
</feature>
<dbReference type="PANTHER" id="PTHR47019:SF1">
    <property type="entry name" value="LIPID II FLIPPASE MURJ"/>
    <property type="match status" value="1"/>
</dbReference>
<keyword evidence="2 8" id="KW-1003">Cell membrane</keyword>
<feature type="transmembrane region" description="Helical" evidence="8">
    <location>
        <begin position="478"/>
        <end position="498"/>
    </location>
</feature>
<evidence type="ECO:0000256" key="3">
    <source>
        <dbReference type="ARBA" id="ARBA00022692"/>
    </source>
</evidence>
<evidence type="ECO:0000313" key="11">
    <source>
        <dbReference type="Proteomes" id="UP000008544"/>
    </source>
</evidence>
<evidence type="ECO:0000256" key="4">
    <source>
        <dbReference type="ARBA" id="ARBA00022960"/>
    </source>
</evidence>
<comment type="similarity">
    <text evidence="8 9">Belongs to the MurJ/MviN family.</text>
</comment>
<evidence type="ECO:0000256" key="1">
    <source>
        <dbReference type="ARBA" id="ARBA00004651"/>
    </source>
</evidence>
<feature type="transmembrane region" description="Helical" evidence="8">
    <location>
        <begin position="132"/>
        <end position="153"/>
    </location>
</feature>
<reference evidence="11" key="1">
    <citation type="submission" date="2007-10" db="EMBL/GenBank/DDBJ databases">
        <title>Complete sequence of chromosome of Desulforudis audaxviator MP104C.</title>
        <authorList>
            <person name="Copeland A."/>
            <person name="Lucas S."/>
            <person name="Lapidus A."/>
            <person name="Barry K."/>
            <person name="Glavina del Rio T."/>
            <person name="Dalin E."/>
            <person name="Tice H."/>
            <person name="Bruce D."/>
            <person name="Pitluck S."/>
            <person name="Lowry S.R."/>
            <person name="Larimer F."/>
            <person name="Land M.L."/>
            <person name="Hauser L."/>
            <person name="Kyrpides N."/>
            <person name="Ivanova N.N."/>
            <person name="Richardson P."/>
        </authorList>
    </citation>
    <scope>NUCLEOTIDE SEQUENCE [LARGE SCALE GENOMIC DNA]</scope>
    <source>
        <strain evidence="11">MP104C</strain>
    </source>
</reference>
<dbReference type="OrthoDB" id="9804143at2"/>
<proteinExistence type="inferred from homology"/>
<evidence type="ECO:0000256" key="7">
    <source>
        <dbReference type="ARBA" id="ARBA00023136"/>
    </source>
</evidence>
<comment type="pathway">
    <text evidence="8">Cell wall biogenesis; peptidoglycan biosynthesis.</text>
</comment>
<gene>
    <name evidence="8" type="primary">murJ</name>
    <name evidence="10" type="ordered locus">Daud_2088</name>
</gene>
<feature type="transmembrane region" description="Helical" evidence="8">
    <location>
        <begin position="380"/>
        <end position="400"/>
    </location>
</feature>
<keyword evidence="11" id="KW-1185">Reference proteome</keyword>
<dbReference type="eggNOG" id="COG0728">
    <property type="taxonomic scope" value="Bacteria"/>
</dbReference>
<dbReference type="InterPro" id="IPR051050">
    <property type="entry name" value="Lipid_II_flippase_MurJ/MviN"/>
</dbReference>
<feature type="transmembrane region" description="Helical" evidence="8">
    <location>
        <begin position="165"/>
        <end position="182"/>
    </location>
</feature>
<keyword evidence="8 9" id="KW-0961">Cell wall biogenesis/degradation</keyword>
<feature type="transmembrane region" description="Helical" evidence="8">
    <location>
        <begin position="188"/>
        <end position="207"/>
    </location>
</feature>
<dbReference type="PRINTS" id="PR01806">
    <property type="entry name" value="VIRFACTRMVIN"/>
</dbReference>
<dbReference type="PIRSF" id="PIRSF002869">
    <property type="entry name" value="MviN"/>
    <property type="match status" value="1"/>
</dbReference>
<keyword evidence="3 8" id="KW-0812">Transmembrane</keyword>
<feature type="transmembrane region" description="Helical" evidence="8">
    <location>
        <begin position="439"/>
        <end position="458"/>
    </location>
</feature>
<dbReference type="STRING" id="477974.Daud_2088"/>
<feature type="transmembrane region" description="Helical" evidence="8">
    <location>
        <begin position="346"/>
        <end position="368"/>
    </location>
</feature>
<keyword evidence="6 8" id="KW-1133">Transmembrane helix</keyword>
<dbReference type="NCBIfam" id="TIGR01695">
    <property type="entry name" value="murJ_mviN"/>
    <property type="match status" value="1"/>
</dbReference>
<dbReference type="Proteomes" id="UP000008544">
    <property type="component" value="Chromosome"/>
</dbReference>
<evidence type="ECO:0000313" key="10">
    <source>
        <dbReference type="EMBL" id="ACA60577.1"/>
    </source>
</evidence>
<dbReference type="HOGENOM" id="CLU_006797_5_3_9"/>
<feature type="transmembrane region" description="Helical" evidence="8">
    <location>
        <begin position="227"/>
        <end position="247"/>
    </location>
</feature>
<keyword evidence="8 9" id="KW-0813">Transport</keyword>
<dbReference type="GO" id="GO:0008360">
    <property type="term" value="P:regulation of cell shape"/>
    <property type="evidence" value="ECO:0007669"/>
    <property type="project" value="UniProtKB-UniRule"/>
</dbReference>
<keyword evidence="4 8" id="KW-0133">Cell shape</keyword>
<dbReference type="Pfam" id="PF03023">
    <property type="entry name" value="MurJ"/>
    <property type="match status" value="1"/>
</dbReference>
<accession>B1I6B0</accession>
<keyword evidence="7 8" id="KW-0472">Membrane</keyword>
<feature type="transmembrane region" description="Helical" evidence="8">
    <location>
        <begin position="92"/>
        <end position="112"/>
    </location>
</feature>
<evidence type="ECO:0000256" key="8">
    <source>
        <dbReference type="HAMAP-Rule" id="MF_02078"/>
    </source>
</evidence>
<evidence type="ECO:0000256" key="2">
    <source>
        <dbReference type="ARBA" id="ARBA00022475"/>
    </source>
</evidence>
<dbReference type="KEGG" id="dau:Daud_2088"/>
<dbReference type="GO" id="GO:0009252">
    <property type="term" value="P:peptidoglycan biosynthetic process"/>
    <property type="evidence" value="ECO:0007669"/>
    <property type="project" value="UniProtKB-UniRule"/>
</dbReference>
<evidence type="ECO:0000256" key="9">
    <source>
        <dbReference type="PIRNR" id="PIRNR002869"/>
    </source>
</evidence>
<name>B1I6B0_DESAP</name>
<feature type="transmembrane region" description="Helical" evidence="8">
    <location>
        <begin position="305"/>
        <end position="326"/>
    </location>
</feature>
<feature type="transmembrane region" description="Helical" evidence="8">
    <location>
        <begin position="274"/>
        <end position="293"/>
    </location>
</feature>
<dbReference type="InterPro" id="IPR004268">
    <property type="entry name" value="MurJ"/>
</dbReference>
<dbReference type="PANTHER" id="PTHR47019">
    <property type="entry name" value="LIPID II FLIPPASE MURJ"/>
    <property type="match status" value="1"/>
</dbReference>
<dbReference type="GO" id="GO:0071555">
    <property type="term" value="P:cell wall organization"/>
    <property type="evidence" value="ECO:0007669"/>
    <property type="project" value="UniProtKB-UniRule"/>
</dbReference>
<organism evidence="10 11">
    <name type="scientific">Desulforudis audaxviator (strain MP104C)</name>
    <dbReference type="NCBI Taxonomy" id="477974"/>
    <lineage>
        <taxon>Bacteria</taxon>
        <taxon>Bacillati</taxon>
        <taxon>Bacillota</taxon>
        <taxon>Clostridia</taxon>
        <taxon>Thermoanaerobacterales</taxon>
        <taxon>Candidatus Desulforudaceae</taxon>
        <taxon>Candidatus Desulforudis</taxon>
    </lineage>
</organism>
<dbReference type="UniPathway" id="UPA00219"/>
<evidence type="ECO:0000256" key="5">
    <source>
        <dbReference type="ARBA" id="ARBA00022984"/>
    </source>
</evidence>
<feature type="transmembrane region" description="Helical" evidence="8">
    <location>
        <begin position="44"/>
        <end position="71"/>
    </location>
</feature>
<dbReference type="GO" id="GO:0005886">
    <property type="term" value="C:plasma membrane"/>
    <property type="evidence" value="ECO:0007669"/>
    <property type="project" value="UniProtKB-SubCell"/>
</dbReference>
<evidence type="ECO:0000256" key="6">
    <source>
        <dbReference type="ARBA" id="ARBA00022989"/>
    </source>
</evidence>
<comment type="function">
    <text evidence="8 9">Involved in peptidoglycan biosynthesis. Transports lipid-linked peptidoglycan precursors from the inner to the outer leaflet of the cytoplasmic membrane.</text>
</comment>
<dbReference type="GO" id="GO:0034204">
    <property type="term" value="P:lipid translocation"/>
    <property type="evidence" value="ECO:0007669"/>
    <property type="project" value="TreeGrafter"/>
</dbReference>
<keyword evidence="5 8" id="KW-0573">Peptidoglycan synthesis</keyword>